<evidence type="ECO:0000313" key="4">
    <source>
        <dbReference type="EMBL" id="MBX8643966.1"/>
    </source>
</evidence>
<name>A0A8J7YJH2_9ARCH</name>
<organism evidence="3 5">
    <name type="scientific">Candidatus Sysuiplasma superficiale</name>
    <dbReference type="NCBI Taxonomy" id="2823368"/>
    <lineage>
        <taxon>Archaea</taxon>
        <taxon>Methanobacteriati</taxon>
        <taxon>Thermoplasmatota</taxon>
        <taxon>Thermoplasmata</taxon>
        <taxon>Candidatus Sysuiplasmatales</taxon>
        <taxon>Candidatus Sysuiplasmataceae</taxon>
        <taxon>Candidatus Sysuiplasma</taxon>
    </lineage>
</organism>
<dbReference type="EMBL" id="JAGVSJ010000006">
    <property type="protein sequence ID" value="MBX8631614.1"/>
    <property type="molecule type" value="Genomic_DNA"/>
</dbReference>
<accession>A0A8J7YJH2</accession>
<evidence type="ECO:0000256" key="1">
    <source>
        <dbReference type="SAM" id="Phobius"/>
    </source>
</evidence>
<keyword evidence="1" id="KW-1133">Transmembrane helix</keyword>
<proteinExistence type="predicted"/>
<dbReference type="Pfam" id="PF13559">
    <property type="entry name" value="DUF4129"/>
    <property type="match status" value="1"/>
</dbReference>
<gene>
    <name evidence="3" type="ORF">J9259_03710</name>
    <name evidence="4" type="ORF">KIY12_04495</name>
</gene>
<dbReference type="AlphaFoldDB" id="A0A8J7YJH2"/>
<feature type="transmembrane region" description="Helical" evidence="1">
    <location>
        <begin position="55"/>
        <end position="81"/>
    </location>
</feature>
<reference evidence="3" key="1">
    <citation type="submission" date="2021-04" db="EMBL/GenBank/DDBJ databases">
        <title>Genomic insights into ecological role and evolution of a novel Thermoplasmata order Candidatus Sysuiplasmatales.</title>
        <authorList>
            <person name="Yuan Y."/>
        </authorList>
    </citation>
    <scope>NUCLEOTIDE SEQUENCE</scope>
    <source>
        <strain evidence="4">TUT19-bin139</strain>
        <strain evidence="3">YP2-bin.285</strain>
    </source>
</reference>
<protein>
    <submittedName>
        <fullName evidence="3">DUF4129 domain-containing protein</fullName>
    </submittedName>
</protein>
<dbReference type="Proteomes" id="UP000716004">
    <property type="component" value="Unassembled WGS sequence"/>
</dbReference>
<keyword evidence="1" id="KW-0812">Transmembrane</keyword>
<dbReference type="InterPro" id="IPR025403">
    <property type="entry name" value="TgpA-like_C"/>
</dbReference>
<feature type="domain" description="Protein-glutamine gamma-glutamyltransferase-like C-terminal" evidence="2">
    <location>
        <begin position="222"/>
        <end position="290"/>
    </location>
</feature>
<dbReference type="Proteomes" id="UP000750197">
    <property type="component" value="Unassembled WGS sequence"/>
</dbReference>
<evidence type="ECO:0000313" key="3">
    <source>
        <dbReference type="EMBL" id="MBX8631614.1"/>
    </source>
</evidence>
<evidence type="ECO:0000313" key="5">
    <source>
        <dbReference type="Proteomes" id="UP000716004"/>
    </source>
</evidence>
<feature type="transmembrane region" description="Helical" evidence="1">
    <location>
        <begin position="102"/>
        <end position="121"/>
    </location>
</feature>
<evidence type="ECO:0000259" key="2">
    <source>
        <dbReference type="Pfam" id="PF13559"/>
    </source>
</evidence>
<dbReference type="EMBL" id="JAHEAC010000031">
    <property type="protein sequence ID" value="MBX8643966.1"/>
    <property type="molecule type" value="Genomic_DNA"/>
</dbReference>
<keyword evidence="1" id="KW-0472">Membrane</keyword>
<feature type="transmembrane region" description="Helical" evidence="1">
    <location>
        <begin position="162"/>
        <end position="185"/>
    </location>
</feature>
<comment type="caution">
    <text evidence="3">The sequence shown here is derived from an EMBL/GenBank/DDBJ whole genome shotgun (WGS) entry which is preliminary data.</text>
</comment>
<feature type="transmembrane region" description="Helical" evidence="1">
    <location>
        <begin position="14"/>
        <end position="35"/>
    </location>
</feature>
<sequence length="305" mass="33151">MTEDKKKAGDSDRVFLSILAIFVILLAVSIMTDAAAHRTALLSTTGNDIVYSGSFGISVFSLVGILLIALMLFDIVLLLFGSRPVFTKGSYQQKKKGGIAQNIALSILFLFIVIAFLYIYGGDFSSGGGLSRSSRISSLNSTSPLQGINFGTSSLDQAAGPIIIAGVVLTAVLIILTVLTAVRVAEEPERKEMLKTETDELKKGVYEVTTSDDPRNAILEMYRKLCDLLVSSGARNRPEWTAREFESEARSILGLHDSQLTELTLLFEEAKYSTHQMGKEERRKAAEILERVVSSVISGRGEGTD</sequence>